<feature type="domain" description="Rieske" evidence="7">
    <location>
        <begin position="3"/>
        <end position="104"/>
    </location>
</feature>
<dbReference type="InterPro" id="IPR036922">
    <property type="entry name" value="Rieske_2Fe-2S_sf"/>
</dbReference>
<sequence>MQWYKVFSSEQAMQNSLTMNKPVKLTAGGKTLCLVMTPKGVFAFHDACPHMRFPLHQGRVNPFGEIVCALHSYRFNMETGEEAEQRGSDLDCCPLEWREDGLYVGVA</sequence>
<dbReference type="Pfam" id="PF00355">
    <property type="entry name" value="Rieske"/>
    <property type="match status" value="1"/>
</dbReference>
<keyword evidence="4" id="KW-0411">Iron-sulfur</keyword>
<keyword evidence="3" id="KW-0408">Iron</keyword>
<keyword evidence="1" id="KW-0001">2Fe-2S</keyword>
<dbReference type="InterPro" id="IPR017941">
    <property type="entry name" value="Rieske_2Fe-2S"/>
</dbReference>
<dbReference type="PANTHER" id="PTHR21496:SF0">
    <property type="entry name" value="RIESKE DOMAIN-CONTAINING PROTEIN"/>
    <property type="match status" value="1"/>
</dbReference>
<keyword evidence="2" id="KW-0479">Metal-binding</keyword>
<dbReference type="EMBL" id="CP136051">
    <property type="protein sequence ID" value="WOK06127.1"/>
    <property type="molecule type" value="Genomic_DNA"/>
</dbReference>
<evidence type="ECO:0000256" key="6">
    <source>
        <dbReference type="ARBA" id="ARBA00038001"/>
    </source>
</evidence>
<dbReference type="Proteomes" id="UP001302349">
    <property type="component" value="Chromosome"/>
</dbReference>
<dbReference type="SUPFAM" id="SSF50022">
    <property type="entry name" value="ISP domain"/>
    <property type="match status" value="1"/>
</dbReference>
<evidence type="ECO:0000256" key="2">
    <source>
        <dbReference type="ARBA" id="ARBA00022723"/>
    </source>
</evidence>
<dbReference type="Gene3D" id="2.102.10.10">
    <property type="entry name" value="Rieske [2Fe-2S] iron-sulphur domain"/>
    <property type="match status" value="1"/>
</dbReference>
<evidence type="ECO:0000313" key="9">
    <source>
        <dbReference type="Proteomes" id="UP001302349"/>
    </source>
</evidence>
<protein>
    <submittedName>
        <fullName evidence="8">Rieske 2Fe-2S domain-containing protein</fullName>
    </submittedName>
</protein>
<name>A0ABZ0IRB6_9BACT</name>
<evidence type="ECO:0000256" key="5">
    <source>
        <dbReference type="ARBA" id="ARBA00034078"/>
    </source>
</evidence>
<evidence type="ECO:0000313" key="8">
    <source>
        <dbReference type="EMBL" id="WOK06127.1"/>
    </source>
</evidence>
<dbReference type="RefSeq" id="WP_317488864.1">
    <property type="nucleotide sequence ID" value="NZ_CP136051.1"/>
</dbReference>
<gene>
    <name evidence="8" type="ORF">RT717_23915</name>
</gene>
<keyword evidence="9" id="KW-1185">Reference proteome</keyword>
<organism evidence="8 9">
    <name type="scientific">Imperialibacter roseus</name>
    <dbReference type="NCBI Taxonomy" id="1324217"/>
    <lineage>
        <taxon>Bacteria</taxon>
        <taxon>Pseudomonadati</taxon>
        <taxon>Bacteroidota</taxon>
        <taxon>Cytophagia</taxon>
        <taxon>Cytophagales</taxon>
        <taxon>Flammeovirgaceae</taxon>
        <taxon>Imperialibacter</taxon>
    </lineage>
</organism>
<proteinExistence type="inferred from homology"/>
<dbReference type="PROSITE" id="PS51296">
    <property type="entry name" value="RIESKE"/>
    <property type="match status" value="1"/>
</dbReference>
<comment type="cofactor">
    <cofactor evidence="5">
        <name>[2Fe-2S] cluster</name>
        <dbReference type="ChEBI" id="CHEBI:190135"/>
    </cofactor>
</comment>
<accession>A0ABZ0IRB6</accession>
<evidence type="ECO:0000256" key="3">
    <source>
        <dbReference type="ARBA" id="ARBA00023004"/>
    </source>
</evidence>
<comment type="similarity">
    <text evidence="6">Belongs to the bacterial ring-hydroxylating dioxygenase ferredoxin component family.</text>
</comment>
<evidence type="ECO:0000256" key="4">
    <source>
        <dbReference type="ARBA" id="ARBA00023014"/>
    </source>
</evidence>
<evidence type="ECO:0000256" key="1">
    <source>
        <dbReference type="ARBA" id="ARBA00022714"/>
    </source>
</evidence>
<reference evidence="8 9" key="1">
    <citation type="journal article" date="2023" name="Microbiol. Resour. Announc.">
        <title>Complete Genome Sequence of Imperialibacter roseus strain P4T.</title>
        <authorList>
            <person name="Tizabi D.R."/>
            <person name="Bachvaroff T."/>
            <person name="Hill R.T."/>
        </authorList>
    </citation>
    <scope>NUCLEOTIDE SEQUENCE [LARGE SCALE GENOMIC DNA]</scope>
    <source>
        <strain evidence="8 9">P4T</strain>
    </source>
</reference>
<dbReference type="PANTHER" id="PTHR21496">
    <property type="entry name" value="FERREDOXIN-RELATED"/>
    <property type="match status" value="1"/>
</dbReference>
<evidence type="ECO:0000259" key="7">
    <source>
        <dbReference type="PROSITE" id="PS51296"/>
    </source>
</evidence>
<dbReference type="CDD" id="cd03467">
    <property type="entry name" value="Rieske"/>
    <property type="match status" value="1"/>
</dbReference>